<accession>A0A9Q9SUE4</accession>
<proteinExistence type="predicted"/>
<name>A0A9Q9SUE4_MOOP1</name>
<reference evidence="1" key="2">
    <citation type="submission" date="2022-10" db="EMBL/GenBank/DDBJ databases">
        <authorList>
            <person name="Ngo T.-E."/>
        </authorList>
    </citation>
    <scope>NUCLEOTIDE SEQUENCE</scope>
    <source>
        <strain evidence="1">JHB</strain>
    </source>
</reference>
<gene>
    <name evidence="1" type="ORF">BJP36_37645</name>
</gene>
<protein>
    <submittedName>
        <fullName evidence="1">Uncharacterized protein</fullName>
    </submittedName>
</protein>
<dbReference type="Proteomes" id="UP000176944">
    <property type="component" value="Chromosome"/>
</dbReference>
<evidence type="ECO:0000313" key="1">
    <source>
        <dbReference type="EMBL" id="WAN69820.1"/>
    </source>
</evidence>
<organism evidence="1">
    <name type="scientific">Moorena producens (strain JHB)</name>
    <dbReference type="NCBI Taxonomy" id="1454205"/>
    <lineage>
        <taxon>Bacteria</taxon>
        <taxon>Bacillati</taxon>
        <taxon>Cyanobacteriota</taxon>
        <taxon>Cyanophyceae</taxon>
        <taxon>Coleofasciculales</taxon>
        <taxon>Coleofasciculaceae</taxon>
        <taxon>Moorena</taxon>
    </lineage>
</organism>
<dbReference type="AlphaFoldDB" id="A0A9Q9SUE4"/>
<reference evidence="1" key="1">
    <citation type="journal article" date="2017" name="Proc. Natl. Acad. Sci. U.S.A.">
        <title>Comparative genomics uncovers the prolific and distinctive metabolic potential of the cyanobacterial genus Moorea.</title>
        <authorList>
            <person name="Leao T."/>
            <person name="Castelao G."/>
            <person name="Korobeynikov A."/>
            <person name="Monroe E.A."/>
            <person name="Podell S."/>
            <person name="Glukhov E."/>
            <person name="Allen E.E."/>
            <person name="Gerwick W.H."/>
            <person name="Gerwick L."/>
        </authorList>
    </citation>
    <scope>NUCLEOTIDE SEQUENCE</scope>
    <source>
        <strain evidence="1">JHB</strain>
    </source>
</reference>
<sequence>MPIASWLLPLASCLLALASCLLPIAYCLLPIAYCLLPFASPQRDYSQINYHNNRSRVQTRYYHHAATESDRF</sequence>
<dbReference type="EMBL" id="CP017708">
    <property type="protein sequence ID" value="WAN69820.1"/>
    <property type="molecule type" value="Genomic_DNA"/>
</dbReference>